<proteinExistence type="predicted"/>
<reference evidence="2" key="1">
    <citation type="submission" date="2024-06" db="EMBL/GenBank/DDBJ databases">
        <title>The genome sequences of Kitasatospora sp. strain HUAS MG31.</title>
        <authorList>
            <person name="Mo P."/>
        </authorList>
    </citation>
    <scope>NUCLEOTIDE SEQUENCE</scope>
    <source>
        <strain evidence="2">HUAS MG31</strain>
    </source>
</reference>
<dbReference type="RefSeq" id="WP_354643104.1">
    <property type="nucleotide sequence ID" value="NZ_CP159872.1"/>
</dbReference>
<feature type="region of interest" description="Disordered" evidence="1">
    <location>
        <begin position="971"/>
        <end position="999"/>
    </location>
</feature>
<sequence>MSADHVTDTTTGAADRAERLLDAGAVLPAGTLPGAGGPESTVDVLTARRYAHPVLDGPVVRLVPRALGPAEDAALDFLGLAPEGEAPEVGQVRQEALGFPAWALVHDPANGHHALAVVKEMERLARQVAAKPKTAKDGFEEIADRLGRAVPHFLPTYCEEVGRIFLAQGNQSYAGTFFGRAREAEQTFGLAVDEERLRAVFLEFALAGALTVKSLRQYVKELAGRLDPLTAWQRFRQLCAERSAAGMAPYAGVAEDARQLIRAAGLDRTEEELALLAELIASPAIGRAPAVFWKSWRPRLIELARREETVRARLLEILPTPSGSAQDNAAVDDAWLTVLRESGAEDLLTDPAARQAEPAAAWLRRWADHIDRGWRHRNGCGETVELAGRMAERLRAEDVPVTLFESLRSHVTKTNLLDRLLADGVPVADPPQGLRFDLVEWLSDPGAGRRDLAAVADDPRFRPALKAATPHLYETNRLAEQLKAFPRLRELFAEWAEEQADELCAARGLAGANTLLAGLGPVRSGILEANPKAAARIAALDVAALLGDTLRAGILDELGWPALDEAVARLELAEPKPGYAPGQRNDNTLEVHEAWPALILLRQDRAVVVGPEGILLEHDLRIPSASRRHWNRPRLRYADGELLVLFHGDDGLNGYWSNRPGEIFTPTGEQILWYYGTYPTSLPLPGGGRATGGRVLRAGDTAMPVHLPVLGDGTGYWVRAHGGARAQLLEYDPATGAHGRASVPPALAGGEGDLDLYHSRVLPLQPGLEGTPLGTDGTVLGVKVLRHGGRATAHGPDGRTATLPDTTGRRPLGRLDLPGGAALLLAHEDDKLALRPTDGTGARTDLLATLTPNGAGGPQAFGSGVVPPLDHWHALRPRDEAGSLRLRALTDHEAAGLIDAAWPVDAPETTPPASPEFVTVLGTRRQVAGVRAAGLPPLAAAATVLPADAHPLLVAGVAGLARLATDTATRAARFAPLPRERAPERPRPAAAPAHQPEHGTDLQVRTAVEGVLGDARMLGSRWRDRTSGAGTWKVLAGLRNAADLLAAPRPTDGGDWTLAPERVTLPGATDHHGWVHLLGRTAPLALAALSPRTADAERATLLLLLGELTGGFLADRGPELRRITLAEKVKDRADSKVHVGQVYRCGDRTVLILACEGSYTEETRWLALDHDPARRFTAVGDFALVDERRITDDLPAAWVAAFTERLKADGPVSHRPEQVEEFHAATGIGQARSALLLAAPRWVHDWSAELPPAEELAELGLQTATARAARPWLRGRPLDDVRAALLPADPAELWRTGLAVGAAAERYVQRHGRLATLGDEDQTKVVGTTIDAVEEVLNPQRAPWISRTTVQRLRPLDNGAHGLIPDDHEAVPQLRQLITAVGALRWLAHRIPYGDPLRPLLPAALAALRARLADPGLLIGLNHASTVRDTPLAAVLRSQAGLPEAGGAGEDGLVRCGDALVLAPLQQGEYAWLRPAGLTGADDPVLDLLEGLVVGYQVAEEFGALRALLGDDLARLVADGSEPGTAPGRPQDPLRTVPPLVGEVAAATGLSEDAAVLYLQLLALPDPTDRNAAAWTGWKPARLKKARAELAATDLVLEAKRARAGRTLFLPGGWQTARTPGLPVETWKAGLYELSEYRPILPHLPAPELFALAWRRVTDGDGPGYEQLRPATRPKGRR</sequence>
<dbReference type="KEGG" id="kcm:ABWK59_26345"/>
<organism evidence="2">
    <name type="scientific">Kitasatospora camelliae</name>
    <dbReference type="NCBI Taxonomy" id="3156397"/>
    <lineage>
        <taxon>Bacteria</taxon>
        <taxon>Bacillati</taxon>
        <taxon>Actinomycetota</taxon>
        <taxon>Actinomycetes</taxon>
        <taxon>Kitasatosporales</taxon>
        <taxon>Streptomycetaceae</taxon>
        <taxon>Kitasatospora</taxon>
    </lineage>
</organism>
<name>A0AAU8K1T7_9ACTN</name>
<feature type="compositionally biased region" description="Basic and acidic residues" evidence="1">
    <location>
        <begin position="978"/>
        <end position="987"/>
    </location>
</feature>
<dbReference type="EMBL" id="CP159872">
    <property type="protein sequence ID" value="XCM82176.1"/>
    <property type="molecule type" value="Genomic_DNA"/>
</dbReference>
<evidence type="ECO:0000313" key="2">
    <source>
        <dbReference type="EMBL" id="XCM82176.1"/>
    </source>
</evidence>
<evidence type="ECO:0008006" key="3">
    <source>
        <dbReference type="Google" id="ProtNLM"/>
    </source>
</evidence>
<accession>A0AAU8K1T7</accession>
<feature type="region of interest" description="Disordered" evidence="1">
    <location>
        <begin position="790"/>
        <end position="811"/>
    </location>
</feature>
<gene>
    <name evidence="2" type="ORF">ABWK59_26345</name>
</gene>
<evidence type="ECO:0000256" key="1">
    <source>
        <dbReference type="SAM" id="MobiDB-lite"/>
    </source>
</evidence>
<protein>
    <recommendedName>
        <fullName evidence="3">DNA-binding protein</fullName>
    </recommendedName>
</protein>